<comment type="caution">
    <text evidence="25">The sequence shown here is derived from an EMBL/GenBank/DDBJ whole genome shotgun (WGS) entry which is preliminary data.</text>
</comment>
<evidence type="ECO:0000256" key="10">
    <source>
        <dbReference type="ARBA" id="ARBA00023136"/>
    </source>
</evidence>
<dbReference type="EC" id="2.4.3.9" evidence="13"/>
<evidence type="ECO:0000256" key="5">
    <source>
        <dbReference type="ARBA" id="ARBA00022692"/>
    </source>
</evidence>
<keyword evidence="7 24" id="KW-1133">Transmembrane helix</keyword>
<comment type="catalytic activity">
    <reaction evidence="23">
        <text>ganglioside GA1 (d18:1(4E)/18:0) + CMP-N-acetyl-beta-neuraminate = ganglioside GM1 (d18:1(4E)/18:0) + CMP + H(+)</text>
        <dbReference type="Rhea" id="RHEA:41784"/>
        <dbReference type="ChEBI" id="CHEBI:15378"/>
        <dbReference type="ChEBI" id="CHEBI:57812"/>
        <dbReference type="ChEBI" id="CHEBI:60377"/>
        <dbReference type="ChEBI" id="CHEBI:73110"/>
        <dbReference type="ChEBI" id="CHEBI:78484"/>
    </reaction>
    <physiologicalReaction direction="left-to-right" evidence="23">
        <dbReference type="Rhea" id="RHEA:41785"/>
    </physiologicalReaction>
</comment>
<evidence type="ECO:0000256" key="22">
    <source>
        <dbReference type="ARBA" id="ARBA00048805"/>
    </source>
</evidence>
<evidence type="ECO:0000256" key="6">
    <source>
        <dbReference type="ARBA" id="ARBA00022968"/>
    </source>
</evidence>
<keyword evidence="10 24" id="KW-0472">Membrane</keyword>
<dbReference type="Pfam" id="PF00777">
    <property type="entry name" value="Glyco_transf_29"/>
    <property type="match status" value="1"/>
</dbReference>
<evidence type="ECO:0000256" key="3">
    <source>
        <dbReference type="ARBA" id="ARBA00022676"/>
    </source>
</evidence>
<evidence type="ECO:0000256" key="17">
    <source>
        <dbReference type="ARBA" id="ARBA00041976"/>
    </source>
</evidence>
<evidence type="ECO:0000256" key="18">
    <source>
        <dbReference type="ARBA" id="ARBA00042545"/>
    </source>
</evidence>
<keyword evidence="12" id="KW-0325">Glycoprotein</keyword>
<dbReference type="InterPro" id="IPR038578">
    <property type="entry name" value="GT29-like_sf"/>
</dbReference>
<evidence type="ECO:0000256" key="24">
    <source>
        <dbReference type="SAM" id="Phobius"/>
    </source>
</evidence>
<evidence type="ECO:0000256" key="19">
    <source>
        <dbReference type="ARBA" id="ARBA00043651"/>
    </source>
</evidence>
<comment type="catalytic activity">
    <reaction evidence="19">
        <text>a beta-D-Gal-(1-&gt;4)-beta-D-Glc-(1&lt;-&gt;1)-Cer(d18:1(4E)) + CMP-N-acetyl-beta-neuraminate = a ganglioside GM3 (d18:1(4E)) + CMP + H(+)</text>
        <dbReference type="Rhea" id="RHEA:18417"/>
        <dbReference type="ChEBI" id="CHEBI:15378"/>
        <dbReference type="ChEBI" id="CHEBI:17950"/>
        <dbReference type="ChEBI" id="CHEBI:57812"/>
        <dbReference type="ChEBI" id="CHEBI:60065"/>
        <dbReference type="ChEBI" id="CHEBI:60377"/>
        <dbReference type="EC" id="2.4.3.9"/>
    </reaction>
    <physiologicalReaction direction="left-to-right" evidence="19">
        <dbReference type="Rhea" id="RHEA:18418"/>
    </physiologicalReaction>
</comment>
<dbReference type="InterPro" id="IPR001675">
    <property type="entry name" value="Glyco_trans_29"/>
</dbReference>
<keyword evidence="8" id="KW-0333">Golgi apparatus</keyword>
<dbReference type="GO" id="GO:0006629">
    <property type="term" value="P:lipid metabolic process"/>
    <property type="evidence" value="ECO:0007669"/>
    <property type="project" value="UniProtKB-KW"/>
</dbReference>
<dbReference type="FunFam" id="3.90.1480.20:FF:000006">
    <property type="entry name" value="ST3 beta-galactoside alpha-2,3-sialyltransferase 5"/>
    <property type="match status" value="1"/>
</dbReference>
<evidence type="ECO:0000256" key="2">
    <source>
        <dbReference type="ARBA" id="ARBA00006003"/>
    </source>
</evidence>
<evidence type="ECO:0000256" key="13">
    <source>
        <dbReference type="ARBA" id="ARBA00039111"/>
    </source>
</evidence>
<evidence type="ECO:0000256" key="16">
    <source>
        <dbReference type="ARBA" id="ARBA00041896"/>
    </source>
</evidence>
<evidence type="ECO:0000256" key="1">
    <source>
        <dbReference type="ARBA" id="ARBA00004323"/>
    </source>
</evidence>
<dbReference type="Gene3D" id="3.90.1480.20">
    <property type="entry name" value="Glycosyl transferase family 29"/>
    <property type="match status" value="1"/>
</dbReference>
<evidence type="ECO:0000256" key="4">
    <source>
        <dbReference type="ARBA" id="ARBA00022679"/>
    </source>
</evidence>
<comment type="function">
    <text evidence="20">Transfers the sialyl group (N-acetyl-alpha-neuraminyl or NeuAc) from CMP-NeuAc to the non-reducing terminal galactose (Gal) of glycosphingolipids forming gangliosides (important molecules involved in the regulation of multiple cellular processes, including cell proliferation and differentiation, apoptosis, embryogenesis, development, and oncogenesis). Mainly involved in the biosynthesis of ganglioside GM3 but can also use different glycolipids as substrate acceptors such as D-galactosylceramide (GalCer), asialo-GM2 (GA2) and asialo-GM1 (GA1), although less preferentially than beta-D-Gal-(1-&gt;4)-beta-D-Glc-(1&lt;-&gt;1)-Cer (LacCer).</text>
</comment>
<reference evidence="25" key="1">
    <citation type="journal article" date="2023" name="Science">
        <title>Genome structures resolve the early diversification of teleost fishes.</title>
        <authorList>
            <person name="Parey E."/>
            <person name="Louis A."/>
            <person name="Montfort J."/>
            <person name="Bouchez O."/>
            <person name="Roques C."/>
            <person name="Iampietro C."/>
            <person name="Lluch J."/>
            <person name="Castinel A."/>
            <person name="Donnadieu C."/>
            <person name="Desvignes T."/>
            <person name="Floi Bucao C."/>
            <person name="Jouanno E."/>
            <person name="Wen M."/>
            <person name="Mejri S."/>
            <person name="Dirks R."/>
            <person name="Jansen H."/>
            <person name="Henkel C."/>
            <person name="Chen W.J."/>
            <person name="Zahm M."/>
            <person name="Cabau C."/>
            <person name="Klopp C."/>
            <person name="Thompson A.W."/>
            <person name="Robinson-Rechavi M."/>
            <person name="Braasch I."/>
            <person name="Lecointre G."/>
            <person name="Bobe J."/>
            <person name="Postlethwait J.H."/>
            <person name="Berthelot C."/>
            <person name="Roest Crollius H."/>
            <person name="Guiguen Y."/>
        </authorList>
    </citation>
    <scope>NUCLEOTIDE SEQUENCE</scope>
    <source>
        <strain evidence="25">NC1722</strain>
    </source>
</reference>
<evidence type="ECO:0000256" key="8">
    <source>
        <dbReference type="ARBA" id="ARBA00023034"/>
    </source>
</evidence>
<proteinExistence type="inferred from homology"/>
<evidence type="ECO:0000256" key="14">
    <source>
        <dbReference type="ARBA" id="ARBA00039792"/>
    </source>
</evidence>
<evidence type="ECO:0000256" key="21">
    <source>
        <dbReference type="ARBA" id="ARBA00048050"/>
    </source>
</evidence>
<dbReference type="EMBL" id="JAINUG010000002">
    <property type="protein sequence ID" value="KAJ8418130.1"/>
    <property type="molecule type" value="Genomic_DNA"/>
</dbReference>
<organism evidence="25 26">
    <name type="scientific">Aldrovandia affinis</name>
    <dbReference type="NCBI Taxonomy" id="143900"/>
    <lineage>
        <taxon>Eukaryota</taxon>
        <taxon>Metazoa</taxon>
        <taxon>Chordata</taxon>
        <taxon>Craniata</taxon>
        <taxon>Vertebrata</taxon>
        <taxon>Euteleostomi</taxon>
        <taxon>Actinopterygii</taxon>
        <taxon>Neopterygii</taxon>
        <taxon>Teleostei</taxon>
        <taxon>Notacanthiformes</taxon>
        <taxon>Halosauridae</taxon>
        <taxon>Aldrovandia</taxon>
    </lineage>
</organism>
<dbReference type="InterPro" id="IPR051142">
    <property type="entry name" value="Glycosyltransferase_29"/>
</dbReference>
<keyword evidence="11" id="KW-1015">Disulfide bond</keyword>
<dbReference type="Proteomes" id="UP001221898">
    <property type="component" value="Unassembled WGS sequence"/>
</dbReference>
<sequence>MVALKKLSVADPEDIHLPLLPEAESFEQAAGINKKTEPRKFFISREKNLCLSLVLLLGGYSAVLFPALLPKGHPIRPDGSSQERDMVLLNRSAALLTRACRPGWCGKRLQSSPLCQHLPRVPAFLQEGHAAWGQPPPLGLQGSEERAAQALRMLSENGPPPELGGGACSRCIVVGSGGVLHGSRLGAHIDQYDVIIRMNNAPVSGFESDAGSRTTVRLTYPEGAPRSHREYQNTSVVALGVFKSLDLDWLVSVVAKEHLDWWSKLWFWRDVVESIPLQPQNFRILNPDIMLQTGLALQTYSKQQRQTLPTLGASAVVMALQLCDEVSLAGFGYDLQHPEAPLHYYESLHMHAMKAQVVHDVSVEKVFLRELVSAQVVNDLTGAL</sequence>
<dbReference type="GO" id="GO:0047291">
    <property type="term" value="F:lactosylceramide alpha-2,3-sialyltransferase activity"/>
    <property type="evidence" value="ECO:0007669"/>
    <property type="project" value="UniProtKB-EC"/>
</dbReference>
<evidence type="ECO:0000256" key="11">
    <source>
        <dbReference type="ARBA" id="ARBA00023157"/>
    </source>
</evidence>
<keyword evidence="26" id="KW-1185">Reference proteome</keyword>
<gene>
    <name evidence="25" type="ORF">AAFF_G00138390</name>
</gene>
<dbReference type="AlphaFoldDB" id="A0AAD7TC19"/>
<evidence type="ECO:0000256" key="15">
    <source>
        <dbReference type="ARBA" id="ARBA00041341"/>
    </source>
</evidence>
<keyword evidence="9" id="KW-0443">Lipid metabolism</keyword>
<evidence type="ECO:0000256" key="12">
    <source>
        <dbReference type="ARBA" id="ARBA00023180"/>
    </source>
</evidence>
<evidence type="ECO:0000256" key="23">
    <source>
        <dbReference type="ARBA" id="ARBA00049539"/>
    </source>
</evidence>
<protein>
    <recommendedName>
        <fullName evidence="14">Lactosylceramide alpha-2,3-sialyltransferase</fullName>
        <ecNumber evidence="13">2.4.3.9</ecNumber>
    </recommendedName>
    <alternativeName>
        <fullName evidence="15">CMP-NeuAc:lactosylceramide alpha-2,3-sialyltransferase</fullName>
    </alternativeName>
    <alternativeName>
        <fullName evidence="18">Ganglioside GM3 synthase</fullName>
    </alternativeName>
    <alternativeName>
        <fullName evidence="17">ST3Gal V</fullName>
    </alternativeName>
    <alternativeName>
        <fullName evidence="16">Sialyltransferase 9</fullName>
    </alternativeName>
</protein>
<name>A0AAD7TC19_9TELE</name>
<dbReference type="PANTHER" id="PTHR13713">
    <property type="entry name" value="SIALYLTRANSFERASE"/>
    <property type="match status" value="1"/>
</dbReference>
<evidence type="ECO:0000313" key="26">
    <source>
        <dbReference type="Proteomes" id="UP001221898"/>
    </source>
</evidence>
<keyword evidence="6" id="KW-0735">Signal-anchor</keyword>
<comment type="subcellular location">
    <subcellularLocation>
        <location evidence="1">Golgi apparatus membrane</location>
        <topology evidence="1">Single-pass type II membrane protein</topology>
    </subcellularLocation>
</comment>
<comment type="catalytic activity">
    <reaction evidence="22">
        <text>ganglioside GA2 (d18:1(4E)/18:0) + CMP-N-acetyl-beta-neuraminate = ganglioside GM2 (d18:1(4E)/18:0) + CMP + H(+)</text>
        <dbReference type="Rhea" id="RHEA:41776"/>
        <dbReference type="ChEBI" id="CHEBI:15378"/>
        <dbReference type="ChEBI" id="CHEBI:57812"/>
        <dbReference type="ChEBI" id="CHEBI:60377"/>
        <dbReference type="ChEBI" id="CHEBI:78485"/>
        <dbReference type="ChEBI" id="CHEBI:78486"/>
    </reaction>
    <physiologicalReaction direction="left-to-right" evidence="22">
        <dbReference type="Rhea" id="RHEA:41777"/>
    </physiologicalReaction>
</comment>
<keyword evidence="3" id="KW-0328">Glycosyltransferase</keyword>
<keyword evidence="4" id="KW-0808">Transferase</keyword>
<evidence type="ECO:0000256" key="7">
    <source>
        <dbReference type="ARBA" id="ARBA00022989"/>
    </source>
</evidence>
<evidence type="ECO:0000313" key="25">
    <source>
        <dbReference type="EMBL" id="KAJ8418130.1"/>
    </source>
</evidence>
<accession>A0AAD7TC19</accession>
<evidence type="ECO:0000256" key="9">
    <source>
        <dbReference type="ARBA" id="ARBA00023098"/>
    </source>
</evidence>
<dbReference type="GO" id="GO:0000139">
    <property type="term" value="C:Golgi membrane"/>
    <property type="evidence" value="ECO:0007669"/>
    <property type="project" value="UniProtKB-SubCell"/>
</dbReference>
<comment type="catalytic activity">
    <reaction evidence="21">
        <text>a beta-D-Gal-(1&lt;-&gt;1')-ceramide + CMP-N-acetyl-beta-neuraminate = N-acetyl-alpha-neuraminosyl-(2-&gt;3)-beta-D-galactosyl-(1&lt;-&gt;1')-ceramide + CMP + H(+)</text>
        <dbReference type="Rhea" id="RHEA:41780"/>
        <dbReference type="ChEBI" id="CHEBI:15378"/>
        <dbReference type="ChEBI" id="CHEBI:57812"/>
        <dbReference type="ChEBI" id="CHEBI:60377"/>
        <dbReference type="ChEBI" id="CHEBI:82643"/>
        <dbReference type="ChEBI" id="CHEBI:143593"/>
    </reaction>
    <physiologicalReaction direction="left-to-right" evidence="21">
        <dbReference type="Rhea" id="RHEA:41781"/>
    </physiologicalReaction>
</comment>
<comment type="similarity">
    <text evidence="2">Belongs to the glycosyltransferase 29 family.</text>
</comment>
<feature type="transmembrane region" description="Helical" evidence="24">
    <location>
        <begin position="49"/>
        <end position="69"/>
    </location>
</feature>
<keyword evidence="5 24" id="KW-0812">Transmembrane</keyword>
<evidence type="ECO:0000256" key="20">
    <source>
        <dbReference type="ARBA" id="ARBA00045587"/>
    </source>
</evidence>
<dbReference type="PANTHER" id="PTHR13713:SF94">
    <property type="entry name" value="ST3 BETA-GALACTOSIDE ALPHA-2,3-SIALYLTRANSFERASE 5, LIKE"/>
    <property type="match status" value="1"/>
</dbReference>